<dbReference type="EMBL" id="UYSG01011222">
    <property type="protein sequence ID" value="VDL61460.1"/>
    <property type="molecule type" value="Genomic_DNA"/>
</dbReference>
<dbReference type="SMART" id="SM00220">
    <property type="entry name" value="S_TKc"/>
    <property type="match status" value="1"/>
</dbReference>
<evidence type="ECO:0000313" key="14">
    <source>
        <dbReference type="EMBL" id="VDL61460.1"/>
    </source>
</evidence>
<feature type="coiled-coil region" evidence="10">
    <location>
        <begin position="78"/>
        <end position="105"/>
    </location>
</feature>
<dbReference type="PANTHER" id="PTHR48013:SF9">
    <property type="entry name" value="DUAL SPECIFICITY MITOGEN-ACTIVATED PROTEIN KINASE KINASE 5"/>
    <property type="match status" value="1"/>
</dbReference>
<evidence type="ECO:0000259" key="12">
    <source>
        <dbReference type="PROSITE" id="PS50011"/>
    </source>
</evidence>
<dbReference type="PROSITE" id="PS50033">
    <property type="entry name" value="UBX"/>
    <property type="match status" value="1"/>
</dbReference>
<evidence type="ECO:0000256" key="9">
    <source>
        <dbReference type="ARBA" id="ARBA00051693"/>
    </source>
</evidence>
<dbReference type="AlphaFoldDB" id="A0A0R3SUG9"/>
<reference evidence="14 15" key="2">
    <citation type="submission" date="2018-11" db="EMBL/GenBank/DDBJ databases">
        <authorList>
            <consortium name="Pathogen Informatics"/>
        </authorList>
    </citation>
    <scope>NUCLEOTIDE SEQUENCE [LARGE SCALE GENOMIC DNA]</scope>
</reference>
<name>A0A0R3SUG9_HYMDI</name>
<keyword evidence="10" id="KW-0175">Coiled coil</keyword>
<evidence type="ECO:0000256" key="7">
    <source>
        <dbReference type="ARBA" id="ARBA00049014"/>
    </source>
</evidence>
<feature type="region of interest" description="Disordered" evidence="11">
    <location>
        <begin position="1"/>
        <end position="52"/>
    </location>
</feature>
<dbReference type="Proteomes" id="UP000274504">
    <property type="component" value="Unassembled WGS sequence"/>
</dbReference>
<gene>
    <name evidence="14" type="ORF">HDID_LOCUS9142</name>
</gene>
<dbReference type="PROSITE" id="PS00108">
    <property type="entry name" value="PROTEIN_KINASE_ST"/>
    <property type="match status" value="1"/>
</dbReference>
<feature type="domain" description="UBX" evidence="13">
    <location>
        <begin position="347"/>
        <end position="433"/>
    </location>
</feature>
<dbReference type="OrthoDB" id="49605at2759"/>
<dbReference type="InterPro" id="IPR029071">
    <property type="entry name" value="Ubiquitin-like_domsf"/>
</dbReference>
<dbReference type="PROSITE" id="PS50011">
    <property type="entry name" value="PROTEIN_KINASE_DOM"/>
    <property type="match status" value="1"/>
</dbReference>
<evidence type="ECO:0000256" key="1">
    <source>
        <dbReference type="ARBA" id="ARBA00022679"/>
    </source>
</evidence>
<evidence type="ECO:0000256" key="6">
    <source>
        <dbReference type="ARBA" id="ARBA00038999"/>
    </source>
</evidence>
<dbReference type="Gene3D" id="3.10.20.90">
    <property type="entry name" value="Phosphatidylinositol 3-kinase Catalytic Subunit, Chain A, domain 1"/>
    <property type="match status" value="1"/>
</dbReference>
<keyword evidence="2" id="KW-0547">Nucleotide-binding</keyword>
<evidence type="ECO:0000313" key="15">
    <source>
        <dbReference type="Proteomes" id="UP000274504"/>
    </source>
</evidence>
<dbReference type="InterPro" id="IPR000719">
    <property type="entry name" value="Prot_kinase_dom"/>
</dbReference>
<dbReference type="WBParaSite" id="HDID_0000914401-mRNA-1">
    <property type="protein sequence ID" value="HDID_0000914401-mRNA-1"/>
    <property type="gene ID" value="HDID_0000914401"/>
</dbReference>
<reference evidence="16" key="1">
    <citation type="submission" date="2016-04" db="UniProtKB">
        <authorList>
            <consortium name="WormBaseParasite"/>
        </authorList>
    </citation>
    <scope>IDENTIFICATION</scope>
</reference>
<evidence type="ECO:0000256" key="4">
    <source>
        <dbReference type="ARBA" id="ARBA00022840"/>
    </source>
</evidence>
<dbReference type="SUPFAM" id="SSF56112">
    <property type="entry name" value="Protein kinase-like (PK-like)"/>
    <property type="match status" value="1"/>
</dbReference>
<evidence type="ECO:0000256" key="3">
    <source>
        <dbReference type="ARBA" id="ARBA00022777"/>
    </source>
</evidence>
<dbReference type="EC" id="2.7.12.2" evidence="6"/>
<feature type="domain" description="Protein kinase" evidence="12">
    <location>
        <begin position="472"/>
        <end position="740"/>
    </location>
</feature>
<dbReference type="Gene3D" id="1.10.510.10">
    <property type="entry name" value="Transferase(Phosphotransferase) domain 1"/>
    <property type="match status" value="1"/>
</dbReference>
<evidence type="ECO:0000259" key="13">
    <source>
        <dbReference type="PROSITE" id="PS50033"/>
    </source>
</evidence>
<dbReference type="GO" id="GO:0005524">
    <property type="term" value="F:ATP binding"/>
    <property type="evidence" value="ECO:0007669"/>
    <property type="project" value="UniProtKB-KW"/>
</dbReference>
<dbReference type="InterPro" id="IPR011009">
    <property type="entry name" value="Kinase-like_dom_sf"/>
</dbReference>
<dbReference type="InterPro" id="IPR036339">
    <property type="entry name" value="PUB-like_dom_sf"/>
</dbReference>
<dbReference type="SUPFAM" id="SSF143503">
    <property type="entry name" value="PUG domain-like"/>
    <property type="match status" value="1"/>
</dbReference>
<evidence type="ECO:0000256" key="2">
    <source>
        <dbReference type="ARBA" id="ARBA00022741"/>
    </source>
</evidence>
<sequence>MKGKLAKFFSKFSSDKFPKDSEGRRLNEPKSEAVPKTPCPEPPLRTPREAPSEVAMRATEAALGRIAAQKIPHKTPIQRKIETENAQLKKQIHEAEQVAAQFQRTTVTSDTGGAIKSVLFSCPKLLGDEFTDSYDKVDAEIVKTLLEEAKNDPASAYTLLVIRNIASSPFPADVDPIDENTPDISVVREKRKNNLETIIRNLIEHPDKENFRRLRTGNKLIAELLQLEYGQKFFETCGFVETEETTATEDGSTSTKFLVFPAAPSEEQTCILVNTDDYYRCGLASGTEVREFSHDDLPPEFFAINLEDFRRMRDSIRQVTSDKPLLTKASRDRLKKLNRRTFRYTLIRVRLPQNNLLIQATFATSETVNDVRIWLSGCLADPSIEYSLYAPPGTLSSTGNTNRPITARISLDDCEETSTLLDLNLFPSVILNLSLKPIMPSNTIAMPINHKCPRLPIQPTEPPKLIGENIISDRTKIVINGKLFEIYFDDLTLVKYLGYLMRVKKYGEVFEFAVKELKTLNTDVRASRIYLESEFGLRMSHCQFAVITYGVVAMGDCVRILMEKMDNSLHNMRIPWPEDSIAFITKCVVKGLEFLRQQNIQHRDVKPTNMLVNRLGCVKICDYGVSQRMQNDATYTEYVGTCSYMAPERLNGQNVDKGYRIQSDVWSLGLSVYSLSTGSLPFVEKHDLNDIQRYFEEHKEVEIPDDDTFTPEQREFLVACLRFNEYERPDYKTLLQMDFLTDVKIKIYREVFAKFLRSLSEKS</sequence>
<comment type="catalytic activity">
    <reaction evidence="8">
        <text>L-threonyl-[protein] + ATP = O-phospho-L-threonyl-[protein] + ADP + H(+)</text>
        <dbReference type="Rhea" id="RHEA:46608"/>
        <dbReference type="Rhea" id="RHEA-COMP:11060"/>
        <dbReference type="Rhea" id="RHEA-COMP:11605"/>
        <dbReference type="ChEBI" id="CHEBI:15378"/>
        <dbReference type="ChEBI" id="CHEBI:30013"/>
        <dbReference type="ChEBI" id="CHEBI:30616"/>
        <dbReference type="ChEBI" id="CHEBI:61977"/>
        <dbReference type="ChEBI" id="CHEBI:456216"/>
        <dbReference type="EC" id="2.7.12.2"/>
    </reaction>
</comment>
<dbReference type="Gene3D" id="1.20.58.2190">
    <property type="match status" value="1"/>
</dbReference>
<evidence type="ECO:0000256" key="5">
    <source>
        <dbReference type="ARBA" id="ARBA00038035"/>
    </source>
</evidence>
<dbReference type="GO" id="GO:0004708">
    <property type="term" value="F:MAP kinase kinase activity"/>
    <property type="evidence" value="ECO:0007669"/>
    <property type="project" value="UniProtKB-EC"/>
</dbReference>
<dbReference type="InterPro" id="IPR008271">
    <property type="entry name" value="Ser/Thr_kinase_AS"/>
</dbReference>
<evidence type="ECO:0000256" key="10">
    <source>
        <dbReference type="SAM" id="Coils"/>
    </source>
</evidence>
<dbReference type="Pfam" id="PF09409">
    <property type="entry name" value="PUB"/>
    <property type="match status" value="1"/>
</dbReference>
<feature type="compositionally biased region" description="Basic and acidic residues" evidence="11">
    <location>
        <begin position="13"/>
        <end position="33"/>
    </location>
</feature>
<keyword evidence="4" id="KW-0067">ATP-binding</keyword>
<keyword evidence="3" id="KW-0418">Kinase</keyword>
<evidence type="ECO:0000256" key="8">
    <source>
        <dbReference type="ARBA" id="ARBA00049299"/>
    </source>
</evidence>
<dbReference type="InterPro" id="IPR018997">
    <property type="entry name" value="PUB_domain"/>
</dbReference>
<dbReference type="STRING" id="6216.A0A0R3SUG9"/>
<dbReference type="SUPFAM" id="SSF54236">
    <property type="entry name" value="Ubiquitin-like"/>
    <property type="match status" value="1"/>
</dbReference>
<comment type="catalytic activity">
    <reaction evidence="7">
        <text>L-seryl-[protein] + ATP = O-phospho-L-seryl-[protein] + ADP + H(+)</text>
        <dbReference type="Rhea" id="RHEA:17989"/>
        <dbReference type="Rhea" id="RHEA-COMP:9863"/>
        <dbReference type="Rhea" id="RHEA-COMP:11604"/>
        <dbReference type="ChEBI" id="CHEBI:15378"/>
        <dbReference type="ChEBI" id="CHEBI:29999"/>
        <dbReference type="ChEBI" id="CHEBI:30616"/>
        <dbReference type="ChEBI" id="CHEBI:83421"/>
        <dbReference type="ChEBI" id="CHEBI:456216"/>
        <dbReference type="EC" id="2.7.12.2"/>
    </reaction>
</comment>
<evidence type="ECO:0000256" key="11">
    <source>
        <dbReference type="SAM" id="MobiDB-lite"/>
    </source>
</evidence>
<dbReference type="InterPro" id="IPR001012">
    <property type="entry name" value="UBX_dom"/>
</dbReference>
<dbReference type="Pfam" id="PF00069">
    <property type="entry name" value="Pkinase"/>
    <property type="match status" value="1"/>
</dbReference>
<comment type="similarity">
    <text evidence="5">Belongs to the protein kinase superfamily. STE Ser/Thr protein kinase family. MAP kinase kinase subfamily.</text>
</comment>
<proteinExistence type="inferred from homology"/>
<dbReference type="PANTHER" id="PTHR48013">
    <property type="entry name" value="DUAL SPECIFICITY MITOGEN-ACTIVATED PROTEIN KINASE KINASE 5-RELATED"/>
    <property type="match status" value="1"/>
</dbReference>
<evidence type="ECO:0000313" key="16">
    <source>
        <dbReference type="WBParaSite" id="HDID_0000914401-mRNA-1"/>
    </source>
</evidence>
<protein>
    <recommendedName>
        <fullName evidence="6">mitogen-activated protein kinase kinase</fullName>
        <ecNumber evidence="6">2.7.12.2</ecNumber>
    </recommendedName>
</protein>
<keyword evidence="1" id="KW-0808">Transferase</keyword>
<comment type="catalytic activity">
    <reaction evidence="9">
        <text>L-tyrosyl-[protein] + ATP = O-phospho-L-tyrosyl-[protein] + ADP + H(+)</text>
        <dbReference type="Rhea" id="RHEA:10596"/>
        <dbReference type="Rhea" id="RHEA-COMP:10136"/>
        <dbReference type="Rhea" id="RHEA-COMP:20101"/>
        <dbReference type="ChEBI" id="CHEBI:15378"/>
        <dbReference type="ChEBI" id="CHEBI:30616"/>
        <dbReference type="ChEBI" id="CHEBI:46858"/>
        <dbReference type="ChEBI" id="CHEBI:61978"/>
        <dbReference type="ChEBI" id="CHEBI:456216"/>
        <dbReference type="EC" id="2.7.12.2"/>
    </reaction>
</comment>
<accession>A0A0R3SUG9</accession>
<organism evidence="16">
    <name type="scientific">Hymenolepis diminuta</name>
    <name type="common">Rat tapeworm</name>
    <dbReference type="NCBI Taxonomy" id="6216"/>
    <lineage>
        <taxon>Eukaryota</taxon>
        <taxon>Metazoa</taxon>
        <taxon>Spiralia</taxon>
        <taxon>Lophotrochozoa</taxon>
        <taxon>Platyhelminthes</taxon>
        <taxon>Cestoda</taxon>
        <taxon>Eucestoda</taxon>
        <taxon>Cyclophyllidea</taxon>
        <taxon>Hymenolepididae</taxon>
        <taxon>Hymenolepis</taxon>
    </lineage>
</organism>